<evidence type="ECO:0000313" key="2">
    <source>
        <dbReference type="Proteomes" id="UP000032274"/>
    </source>
</evidence>
<proteinExistence type="predicted"/>
<name>A0AA40JQY8_STAAU</name>
<dbReference type="InterPro" id="IPR022385">
    <property type="entry name" value="Rhs_assc_core"/>
</dbReference>
<organism evidence="1 2">
    <name type="scientific">Staphylococcus aureus</name>
    <dbReference type="NCBI Taxonomy" id="1280"/>
    <lineage>
        <taxon>Bacteria</taxon>
        <taxon>Bacillati</taxon>
        <taxon>Bacillota</taxon>
        <taxon>Bacilli</taxon>
        <taxon>Bacillales</taxon>
        <taxon>Staphylococcaceae</taxon>
        <taxon>Staphylococcus</taxon>
    </lineage>
</organism>
<dbReference type="EMBL" id="JXIG01000356">
    <property type="protein sequence ID" value="KIU01437.1"/>
    <property type="molecule type" value="Genomic_DNA"/>
</dbReference>
<sequence length="125" mass="13402">MQSDPIGYGDGLNLYRYASNDPINNIDPTGTSDCPAFMLCGNYNSHGTPGNGGGGGREYGDRFPDSNSGVRYDFGGRDALWALRPRALITQLQAFVDARPYKKEVCRAGNTVVKLSGQVGDVSYG</sequence>
<feature type="non-terminal residue" evidence="1">
    <location>
        <position position="125"/>
    </location>
</feature>
<comment type="caution">
    <text evidence="1">The sequence shown here is derived from an EMBL/GenBank/DDBJ whole genome shotgun (WGS) entry which is preliminary data.</text>
</comment>
<reference evidence="1 2" key="1">
    <citation type="submission" date="2015-01" db="EMBL/GenBank/DDBJ databases">
        <title>Characterization of Swiss Staphylococcus aureus strains involved in food poisoning.</title>
        <authorList>
            <person name="Crovadore J."/>
            <person name="Chablais R."/>
            <person name="Tonacini J."/>
            <person name="Schnyder B."/>
            <person name="Lefort F."/>
        </authorList>
    </citation>
    <scope>NUCLEOTIDE SEQUENCE [LARGE SCALE GENOMIC DNA]</scope>
    <source>
        <strain evidence="1 2">SA-120</strain>
    </source>
</reference>
<dbReference type="NCBIfam" id="TIGR03696">
    <property type="entry name" value="Rhs_assc_core"/>
    <property type="match status" value="1"/>
</dbReference>
<gene>
    <name evidence="1" type="ORF">QU38_01635</name>
</gene>
<dbReference type="Gene3D" id="2.180.10.10">
    <property type="entry name" value="RHS repeat-associated core"/>
    <property type="match status" value="1"/>
</dbReference>
<dbReference type="AlphaFoldDB" id="A0AA40JQY8"/>
<evidence type="ECO:0000313" key="1">
    <source>
        <dbReference type="EMBL" id="KIU01437.1"/>
    </source>
</evidence>
<accession>A0AA40JQY8</accession>
<dbReference type="Proteomes" id="UP000032274">
    <property type="component" value="Unassembled WGS sequence"/>
</dbReference>
<protein>
    <recommendedName>
        <fullName evidence="3">RHS repeat-associated core domain-containing protein</fullName>
    </recommendedName>
</protein>
<evidence type="ECO:0008006" key="3">
    <source>
        <dbReference type="Google" id="ProtNLM"/>
    </source>
</evidence>